<feature type="transmembrane region" description="Helical" evidence="1">
    <location>
        <begin position="21"/>
        <end position="46"/>
    </location>
</feature>
<keyword evidence="1" id="KW-0472">Membrane</keyword>
<name>E4WR22_OIKDI</name>
<accession>E4WR22</accession>
<dbReference type="AlphaFoldDB" id="E4WR22"/>
<sequence>MHQFLTHIIFLTSKLFSGEKALYFFAFLPLTLALTYVIPLITYAMLSILKITRYAFIAHISMRI</sequence>
<evidence type="ECO:0000256" key="1">
    <source>
        <dbReference type="SAM" id="Phobius"/>
    </source>
</evidence>
<gene>
    <name evidence="2" type="ORF">GSOID_T00000193001</name>
</gene>
<keyword evidence="1" id="KW-1133">Transmembrane helix</keyword>
<reference evidence="2" key="1">
    <citation type="journal article" date="2010" name="Science">
        <title>Plasticity of animal genome architecture unmasked by rapid evolution of a pelagic tunicate.</title>
        <authorList>
            <person name="Denoeud F."/>
            <person name="Henriet S."/>
            <person name="Mungpakdee S."/>
            <person name="Aury J.M."/>
            <person name="Da Silva C."/>
            <person name="Brinkmann H."/>
            <person name="Mikhaleva J."/>
            <person name="Olsen L.C."/>
            <person name="Jubin C."/>
            <person name="Canestro C."/>
            <person name="Bouquet J.M."/>
            <person name="Danks G."/>
            <person name="Poulain J."/>
            <person name="Campsteijn C."/>
            <person name="Adamski M."/>
            <person name="Cross I."/>
            <person name="Yadetie F."/>
            <person name="Muffato M."/>
            <person name="Louis A."/>
            <person name="Butcher S."/>
            <person name="Tsagkogeorga G."/>
            <person name="Konrad A."/>
            <person name="Singh S."/>
            <person name="Jensen M.F."/>
            <person name="Cong E.H."/>
            <person name="Eikeseth-Otteraa H."/>
            <person name="Noel B."/>
            <person name="Anthouard V."/>
            <person name="Porcel B.M."/>
            <person name="Kachouri-Lafond R."/>
            <person name="Nishino A."/>
            <person name="Ugolini M."/>
            <person name="Chourrout P."/>
            <person name="Nishida H."/>
            <person name="Aasland R."/>
            <person name="Huzurbazar S."/>
            <person name="Westhof E."/>
            <person name="Delsuc F."/>
            <person name="Lehrach H."/>
            <person name="Reinhardt R."/>
            <person name="Weissenbach J."/>
            <person name="Roy S.W."/>
            <person name="Artiguenave F."/>
            <person name="Postlethwait J.H."/>
            <person name="Manak J.R."/>
            <person name="Thompson E.M."/>
            <person name="Jaillon O."/>
            <person name="Du Pasquier L."/>
            <person name="Boudinot P."/>
            <person name="Liberles D.A."/>
            <person name="Volff J.N."/>
            <person name="Philippe H."/>
            <person name="Lenhard B."/>
            <person name="Roest Crollius H."/>
            <person name="Wincker P."/>
            <person name="Chourrout D."/>
        </authorList>
    </citation>
    <scope>NUCLEOTIDE SEQUENCE [LARGE SCALE GENOMIC DNA]</scope>
</reference>
<dbReference type="EMBL" id="FN653015">
    <property type="protein sequence ID" value="CBY20208.1"/>
    <property type="molecule type" value="Genomic_DNA"/>
</dbReference>
<keyword evidence="1" id="KW-0812">Transmembrane</keyword>
<evidence type="ECO:0000313" key="3">
    <source>
        <dbReference type="Proteomes" id="UP000001307"/>
    </source>
</evidence>
<dbReference type="Proteomes" id="UP000001307">
    <property type="component" value="Unassembled WGS sequence"/>
</dbReference>
<protein>
    <submittedName>
        <fullName evidence="2">Uncharacterized protein</fullName>
    </submittedName>
</protein>
<organism evidence="2">
    <name type="scientific">Oikopleura dioica</name>
    <name type="common">Tunicate</name>
    <dbReference type="NCBI Taxonomy" id="34765"/>
    <lineage>
        <taxon>Eukaryota</taxon>
        <taxon>Metazoa</taxon>
        <taxon>Chordata</taxon>
        <taxon>Tunicata</taxon>
        <taxon>Appendicularia</taxon>
        <taxon>Copelata</taxon>
        <taxon>Oikopleuridae</taxon>
        <taxon>Oikopleura</taxon>
    </lineage>
</organism>
<proteinExistence type="predicted"/>
<dbReference type="InParanoid" id="E4WR22"/>
<evidence type="ECO:0000313" key="2">
    <source>
        <dbReference type="EMBL" id="CBY20208.1"/>
    </source>
</evidence>
<keyword evidence="3" id="KW-1185">Reference proteome</keyword>